<dbReference type="AlphaFoldDB" id="A0A096AX26"/>
<organism evidence="1 2">
    <name type="scientific">Prevotella amnii DNF00058</name>
    <dbReference type="NCBI Taxonomy" id="1401066"/>
    <lineage>
        <taxon>Bacteria</taxon>
        <taxon>Pseudomonadati</taxon>
        <taxon>Bacteroidota</taxon>
        <taxon>Bacteroidia</taxon>
        <taxon>Bacteroidales</taxon>
        <taxon>Prevotellaceae</taxon>
        <taxon>Prevotella</taxon>
    </lineage>
</organism>
<evidence type="ECO:0000313" key="2">
    <source>
        <dbReference type="Proteomes" id="UP000029614"/>
    </source>
</evidence>
<accession>A0A096AX26</accession>
<name>A0A096AX26_9BACT</name>
<dbReference type="Proteomes" id="UP000029614">
    <property type="component" value="Unassembled WGS sequence"/>
</dbReference>
<comment type="caution">
    <text evidence="1">The sequence shown here is derived from an EMBL/GenBank/DDBJ whole genome shotgun (WGS) entry which is preliminary data.</text>
</comment>
<keyword evidence="2" id="KW-1185">Reference proteome</keyword>
<reference evidence="1 2" key="1">
    <citation type="submission" date="2014-07" db="EMBL/GenBank/DDBJ databases">
        <authorList>
            <person name="McCorrison J."/>
            <person name="Sanka R."/>
            <person name="Torralba M."/>
            <person name="Gillis M."/>
            <person name="Haft D.H."/>
            <person name="Methe B."/>
            <person name="Sutton G."/>
            <person name="Nelson K.E."/>
        </authorList>
    </citation>
    <scope>NUCLEOTIDE SEQUENCE [LARGE SCALE GENOMIC DNA]</scope>
    <source>
        <strain evidence="1 2">DNF00058</strain>
    </source>
</reference>
<protein>
    <submittedName>
        <fullName evidence="1">Uncharacterized protein</fullName>
    </submittedName>
</protein>
<dbReference type="EMBL" id="JRNU01000041">
    <property type="protein sequence ID" value="KGF51315.1"/>
    <property type="molecule type" value="Genomic_DNA"/>
</dbReference>
<evidence type="ECO:0000313" key="1">
    <source>
        <dbReference type="EMBL" id="KGF51315.1"/>
    </source>
</evidence>
<proteinExistence type="predicted"/>
<sequence length="71" mass="8306">MCNTILIKGIDLLYFSLSAKVIYKYETLQDDVDFNAFTINNNTNNHINTFVSTLYIHKNININNFFTKHDT</sequence>
<gene>
    <name evidence="1" type="ORF">HMPREF9302_07900</name>
</gene>